<comment type="cofactor">
    <cofactor evidence="1">
        <name>Zn(2+)</name>
        <dbReference type="ChEBI" id="CHEBI:29105"/>
    </cofactor>
</comment>
<dbReference type="InterPro" id="IPR044537">
    <property type="entry name" value="Rip2-like"/>
</dbReference>
<feature type="transmembrane region" description="Helical" evidence="13">
    <location>
        <begin position="124"/>
        <end position="145"/>
    </location>
</feature>
<dbReference type="InterPro" id="IPR008915">
    <property type="entry name" value="Peptidase_M50"/>
</dbReference>
<evidence type="ECO:0000256" key="2">
    <source>
        <dbReference type="ARBA" id="ARBA00004651"/>
    </source>
</evidence>
<keyword evidence="11 15" id="KW-0482">Metalloprotease</keyword>
<dbReference type="GO" id="GO:0046872">
    <property type="term" value="F:metal ion binding"/>
    <property type="evidence" value="ECO:0007669"/>
    <property type="project" value="UniProtKB-KW"/>
</dbReference>
<protein>
    <submittedName>
        <fullName evidence="15">FIG004556: membrane metalloprotease</fullName>
    </submittedName>
</protein>
<dbReference type="GO" id="GO:0008237">
    <property type="term" value="F:metallopeptidase activity"/>
    <property type="evidence" value="ECO:0007669"/>
    <property type="project" value="UniProtKB-KW"/>
</dbReference>
<evidence type="ECO:0000256" key="3">
    <source>
        <dbReference type="ARBA" id="ARBA00007931"/>
    </source>
</evidence>
<evidence type="ECO:0000256" key="4">
    <source>
        <dbReference type="ARBA" id="ARBA00022475"/>
    </source>
</evidence>
<evidence type="ECO:0000256" key="10">
    <source>
        <dbReference type="ARBA" id="ARBA00022989"/>
    </source>
</evidence>
<dbReference type="GO" id="GO:0005886">
    <property type="term" value="C:plasma membrane"/>
    <property type="evidence" value="ECO:0007669"/>
    <property type="project" value="UniProtKB-SubCell"/>
</dbReference>
<evidence type="ECO:0000256" key="5">
    <source>
        <dbReference type="ARBA" id="ARBA00022670"/>
    </source>
</evidence>
<keyword evidence="7" id="KW-0479">Metal-binding</keyword>
<dbReference type="Pfam" id="PF02163">
    <property type="entry name" value="Peptidase_M50"/>
    <property type="match status" value="1"/>
</dbReference>
<name>A0A1W1D9V0_9ZZZZ</name>
<evidence type="ECO:0000256" key="6">
    <source>
        <dbReference type="ARBA" id="ARBA00022692"/>
    </source>
</evidence>
<reference evidence="15" key="1">
    <citation type="submission" date="2016-10" db="EMBL/GenBank/DDBJ databases">
        <authorList>
            <person name="de Groot N.N."/>
        </authorList>
    </citation>
    <scope>NUCLEOTIDE SEQUENCE</scope>
</reference>
<dbReference type="PANTHER" id="PTHR35864">
    <property type="entry name" value="ZINC METALLOPROTEASE MJ0611-RELATED"/>
    <property type="match status" value="1"/>
</dbReference>
<accession>A0A1W1D9V0</accession>
<keyword evidence="4" id="KW-1003">Cell membrane</keyword>
<dbReference type="GO" id="GO:0006508">
    <property type="term" value="P:proteolysis"/>
    <property type="evidence" value="ECO:0007669"/>
    <property type="project" value="UniProtKB-KW"/>
</dbReference>
<comment type="subcellular location">
    <subcellularLocation>
        <location evidence="2">Cell membrane</location>
        <topology evidence="2">Multi-pass membrane protein</topology>
    </subcellularLocation>
</comment>
<keyword evidence="6 13" id="KW-0812">Transmembrane</keyword>
<dbReference type="InterPro" id="IPR052348">
    <property type="entry name" value="Metallopeptidase_M50B"/>
</dbReference>
<keyword evidence="10 13" id="KW-1133">Transmembrane helix</keyword>
<keyword evidence="5 15" id="KW-0645">Protease</keyword>
<keyword evidence="9" id="KW-0862">Zinc</keyword>
<evidence type="ECO:0000256" key="8">
    <source>
        <dbReference type="ARBA" id="ARBA00022801"/>
    </source>
</evidence>
<evidence type="ECO:0000256" key="12">
    <source>
        <dbReference type="ARBA" id="ARBA00023136"/>
    </source>
</evidence>
<keyword evidence="8" id="KW-0378">Hydrolase</keyword>
<proteinExistence type="inferred from homology"/>
<evidence type="ECO:0000256" key="11">
    <source>
        <dbReference type="ARBA" id="ARBA00023049"/>
    </source>
</evidence>
<dbReference type="AlphaFoldDB" id="A0A1W1D9V0"/>
<dbReference type="PANTHER" id="PTHR35864:SF1">
    <property type="entry name" value="ZINC METALLOPROTEASE YWHC-RELATED"/>
    <property type="match status" value="1"/>
</dbReference>
<feature type="transmembrane region" description="Helical" evidence="13">
    <location>
        <begin position="92"/>
        <end position="117"/>
    </location>
</feature>
<evidence type="ECO:0000256" key="7">
    <source>
        <dbReference type="ARBA" id="ARBA00022723"/>
    </source>
</evidence>
<evidence type="ECO:0000256" key="1">
    <source>
        <dbReference type="ARBA" id="ARBA00001947"/>
    </source>
</evidence>
<feature type="domain" description="Peptidase M50" evidence="14">
    <location>
        <begin position="117"/>
        <end position="164"/>
    </location>
</feature>
<comment type="similarity">
    <text evidence="3">Belongs to the peptidase M50B family.</text>
</comment>
<evidence type="ECO:0000256" key="13">
    <source>
        <dbReference type="SAM" id="Phobius"/>
    </source>
</evidence>
<evidence type="ECO:0000259" key="14">
    <source>
        <dbReference type="Pfam" id="PF02163"/>
    </source>
</evidence>
<gene>
    <name evidence="15" type="ORF">MNB_SUP05-10-866</name>
</gene>
<sequence length="223" mass="24384">MGDIQSILIWVIPVLFAITVHEVAHGWVAYQLGDGSAKMMGRLTLNPIKHIDPFGTIIVPALLYLASVGFIFGWAKPVPVNFDALHSPKRDMLLVAIAGPGVNLLMSIGWLIVVMIGNSMNIDILILMGGAGIFINLLLAIFNLLPIPPLDGGRVVSSLLPNRLSYQFDQLEPYGIIILVGFLYLGVFQNVVLPLVNLLLEFLSNLSGLNLDYLIFCSLLKYC</sequence>
<evidence type="ECO:0000256" key="9">
    <source>
        <dbReference type="ARBA" id="ARBA00022833"/>
    </source>
</evidence>
<feature type="transmembrane region" description="Helical" evidence="13">
    <location>
        <begin position="6"/>
        <end position="30"/>
    </location>
</feature>
<dbReference type="CDD" id="cd06158">
    <property type="entry name" value="S2P-M50_like_1"/>
    <property type="match status" value="1"/>
</dbReference>
<feature type="transmembrane region" description="Helical" evidence="13">
    <location>
        <begin position="174"/>
        <end position="200"/>
    </location>
</feature>
<organism evidence="15">
    <name type="scientific">hydrothermal vent metagenome</name>
    <dbReference type="NCBI Taxonomy" id="652676"/>
    <lineage>
        <taxon>unclassified sequences</taxon>
        <taxon>metagenomes</taxon>
        <taxon>ecological metagenomes</taxon>
    </lineage>
</organism>
<evidence type="ECO:0000313" key="15">
    <source>
        <dbReference type="EMBL" id="SFV77379.1"/>
    </source>
</evidence>
<keyword evidence="12 13" id="KW-0472">Membrane</keyword>
<dbReference type="EMBL" id="FPHQ01000184">
    <property type="protein sequence ID" value="SFV77379.1"/>
    <property type="molecule type" value="Genomic_DNA"/>
</dbReference>
<feature type="transmembrane region" description="Helical" evidence="13">
    <location>
        <begin position="51"/>
        <end position="72"/>
    </location>
</feature>